<name>A0A927BSN7_9BACL</name>
<dbReference type="GO" id="GO:0008758">
    <property type="term" value="F:UDP-2,3-diacylglucosamine hydrolase activity"/>
    <property type="evidence" value="ECO:0007669"/>
    <property type="project" value="TreeGrafter"/>
</dbReference>
<dbReference type="GO" id="GO:0009245">
    <property type="term" value="P:lipid A biosynthetic process"/>
    <property type="evidence" value="ECO:0007669"/>
    <property type="project" value="TreeGrafter"/>
</dbReference>
<dbReference type="Proteomes" id="UP000621560">
    <property type="component" value="Unassembled WGS sequence"/>
</dbReference>
<dbReference type="Gene3D" id="3.60.21.10">
    <property type="match status" value="1"/>
</dbReference>
<comment type="caution">
    <text evidence="2">The sequence shown here is derived from an EMBL/GenBank/DDBJ whole genome shotgun (WGS) entry which is preliminary data.</text>
</comment>
<reference evidence="2" key="1">
    <citation type="submission" date="2020-09" db="EMBL/GenBank/DDBJ databases">
        <title>A novel bacterium of genus Paenibacillus, isolated from South China Sea.</title>
        <authorList>
            <person name="Huang H."/>
            <person name="Mo K."/>
            <person name="Hu Y."/>
        </authorList>
    </citation>
    <scope>NUCLEOTIDE SEQUENCE</scope>
    <source>
        <strain evidence="2">IB182496</strain>
    </source>
</reference>
<gene>
    <name evidence="2" type="ORF">IDH44_08330</name>
</gene>
<dbReference type="AlphaFoldDB" id="A0A927BSN7"/>
<accession>A0A927BSN7</accession>
<dbReference type="GO" id="GO:0016020">
    <property type="term" value="C:membrane"/>
    <property type="evidence" value="ECO:0007669"/>
    <property type="project" value="GOC"/>
</dbReference>
<protein>
    <submittedName>
        <fullName evidence="2">Metallophosphoesterase family protein</fullName>
    </submittedName>
</protein>
<evidence type="ECO:0000259" key="1">
    <source>
        <dbReference type="Pfam" id="PF00149"/>
    </source>
</evidence>
<dbReference type="InterPro" id="IPR004843">
    <property type="entry name" value="Calcineurin-like_PHP"/>
</dbReference>
<dbReference type="InterPro" id="IPR029052">
    <property type="entry name" value="Metallo-depent_PP-like"/>
</dbReference>
<proteinExistence type="predicted"/>
<dbReference type="Pfam" id="PF00149">
    <property type="entry name" value="Metallophos"/>
    <property type="match status" value="1"/>
</dbReference>
<dbReference type="PANTHER" id="PTHR31302">
    <property type="entry name" value="TRANSMEMBRANE PROTEIN WITH METALLOPHOSPHOESTERASE DOMAIN-RELATED"/>
    <property type="match status" value="1"/>
</dbReference>
<dbReference type="EMBL" id="JACXIZ010000014">
    <property type="protein sequence ID" value="MBD2845196.1"/>
    <property type="molecule type" value="Genomic_DNA"/>
</dbReference>
<dbReference type="PANTHER" id="PTHR31302:SF32">
    <property type="entry name" value="PHOSPHOESTERASE"/>
    <property type="match status" value="1"/>
</dbReference>
<organism evidence="2 3">
    <name type="scientific">Paenibacillus sabuli</name>
    <dbReference type="NCBI Taxonomy" id="2772509"/>
    <lineage>
        <taxon>Bacteria</taxon>
        <taxon>Bacillati</taxon>
        <taxon>Bacillota</taxon>
        <taxon>Bacilli</taxon>
        <taxon>Bacillales</taxon>
        <taxon>Paenibacillaceae</taxon>
        <taxon>Paenibacillus</taxon>
    </lineage>
</organism>
<dbReference type="SUPFAM" id="SSF56300">
    <property type="entry name" value="Metallo-dependent phosphatases"/>
    <property type="match status" value="1"/>
</dbReference>
<keyword evidence="3" id="KW-1185">Reference proteome</keyword>
<sequence length="272" mass="29711">MHAQAREYGVITEEATVRLLPRAFDGTRIFFITDLHRRAIPDGLIAQCLEAGGADLVIIGGDLAEKGVPLARTRANIHKLRRIAPIYAIYGNHDTVCDQRALEVMLREEGVHVLVNSNVLLEQGGERVLLCGIDDSIHDRDRLDLALDGTLAGIAESEEGRRSVCKILLAHDPLIAAQLSGMEADLILSGHTHGGQMRLPLYGPLLRTRSVRLYRSGWFEIGARQKAAGEAAARLLVSNGFGTSKVPLRLFVPPQTHLLTLRCPTPDRSGQS</sequence>
<evidence type="ECO:0000313" key="2">
    <source>
        <dbReference type="EMBL" id="MBD2845196.1"/>
    </source>
</evidence>
<dbReference type="InterPro" id="IPR051158">
    <property type="entry name" value="Metallophosphoesterase_sf"/>
</dbReference>
<evidence type="ECO:0000313" key="3">
    <source>
        <dbReference type="Proteomes" id="UP000621560"/>
    </source>
</evidence>
<feature type="domain" description="Calcineurin-like phosphoesterase" evidence="1">
    <location>
        <begin position="28"/>
        <end position="194"/>
    </location>
</feature>